<dbReference type="PANTHER" id="PTHR35800:SF1">
    <property type="entry name" value="RNA-BINDING PROTEIN KHPB"/>
    <property type="match status" value="1"/>
</dbReference>
<evidence type="ECO:0000313" key="6">
    <source>
        <dbReference type="Proteomes" id="UP000231139"/>
    </source>
</evidence>
<dbReference type="InterPro" id="IPR034079">
    <property type="entry name" value="R3H_KhpB"/>
</dbReference>
<dbReference type="SMART" id="SM00393">
    <property type="entry name" value="R3H"/>
    <property type="match status" value="1"/>
</dbReference>
<dbReference type="PANTHER" id="PTHR35800">
    <property type="entry name" value="PROTEIN JAG"/>
    <property type="match status" value="1"/>
</dbReference>
<name>A0A2H0MZP5_9BACT</name>
<dbReference type="SUPFAM" id="SSF82708">
    <property type="entry name" value="R3H domain"/>
    <property type="match status" value="1"/>
</dbReference>
<accession>A0A2H0MZP5</accession>
<dbReference type="PROSITE" id="PS50823">
    <property type="entry name" value="KH_TYPE_2"/>
    <property type="match status" value="1"/>
</dbReference>
<feature type="domain" description="R3H" evidence="4">
    <location>
        <begin position="97"/>
        <end position="163"/>
    </location>
</feature>
<evidence type="ECO:0008006" key="7">
    <source>
        <dbReference type="Google" id="ProtNLM"/>
    </source>
</evidence>
<dbReference type="Gene3D" id="3.30.300.20">
    <property type="match status" value="1"/>
</dbReference>
<feature type="domain" description="KH type-2" evidence="3">
    <location>
        <begin position="20"/>
        <end position="96"/>
    </location>
</feature>
<dbReference type="Gene3D" id="3.30.1370.50">
    <property type="entry name" value="R3H-like domain"/>
    <property type="match status" value="1"/>
</dbReference>
<gene>
    <name evidence="5" type="ORF">COV62_02285</name>
</gene>
<dbReference type="GO" id="GO:0003723">
    <property type="term" value="F:RNA binding"/>
    <property type="evidence" value="ECO:0007669"/>
    <property type="project" value="UniProtKB-UniRule"/>
</dbReference>
<dbReference type="InterPro" id="IPR036867">
    <property type="entry name" value="R3H_dom_sf"/>
</dbReference>
<dbReference type="Proteomes" id="UP000231139">
    <property type="component" value="Unassembled WGS sequence"/>
</dbReference>
<dbReference type="InterPro" id="IPR001374">
    <property type="entry name" value="R3H_dom"/>
</dbReference>
<protein>
    <recommendedName>
        <fullName evidence="7">R3H domain-containing protein</fullName>
    </recommendedName>
</protein>
<dbReference type="EMBL" id="PCWK01000051">
    <property type="protein sequence ID" value="PIR02122.1"/>
    <property type="molecule type" value="Genomic_DNA"/>
</dbReference>
<reference evidence="5 6" key="1">
    <citation type="submission" date="2017-09" db="EMBL/GenBank/DDBJ databases">
        <title>Depth-based differentiation of microbial function through sediment-hosted aquifers and enrichment of novel symbionts in the deep terrestrial subsurface.</title>
        <authorList>
            <person name="Probst A.J."/>
            <person name="Ladd B."/>
            <person name="Jarett J.K."/>
            <person name="Geller-Mcgrath D.E."/>
            <person name="Sieber C.M."/>
            <person name="Emerson J.B."/>
            <person name="Anantharaman K."/>
            <person name="Thomas B.C."/>
            <person name="Malmstrom R."/>
            <person name="Stieglmeier M."/>
            <person name="Klingl A."/>
            <person name="Woyke T."/>
            <person name="Ryan C.M."/>
            <person name="Banfield J.F."/>
        </authorList>
    </citation>
    <scope>NUCLEOTIDE SEQUENCE [LARGE SCALE GENOMIC DNA]</scope>
    <source>
        <strain evidence="5">CG11_big_fil_rev_8_21_14_0_20_35_11</strain>
    </source>
</reference>
<dbReference type="AlphaFoldDB" id="A0A2H0MZP5"/>
<dbReference type="Pfam" id="PF01424">
    <property type="entry name" value="R3H"/>
    <property type="match status" value="1"/>
</dbReference>
<dbReference type="CDD" id="cd02644">
    <property type="entry name" value="R3H_jag"/>
    <property type="match status" value="1"/>
</dbReference>
<dbReference type="InterPro" id="IPR004044">
    <property type="entry name" value="KH_dom_type_2"/>
</dbReference>
<evidence type="ECO:0000259" key="3">
    <source>
        <dbReference type="PROSITE" id="PS50823"/>
    </source>
</evidence>
<keyword evidence="1 2" id="KW-0694">RNA-binding</keyword>
<sequence>MIKNKPNSPEGLSLKEKKEIQKLTEDFFQKLGIPIEIEKFSFKEQVLLINLNTTEPRVLIGHNGQTLSEIQHLLGKIIRKKIKKDFFLNLDIENYKKKKIEYLKELAQSLADEVVIYKEEKILPPLSAFERRIIHLELAQREDITTQSTGQGSERRIVIKPVTDNL</sequence>
<dbReference type="InterPro" id="IPR039247">
    <property type="entry name" value="KhpB"/>
</dbReference>
<proteinExistence type="predicted"/>
<comment type="caution">
    <text evidence="5">The sequence shown here is derived from an EMBL/GenBank/DDBJ whole genome shotgun (WGS) entry which is preliminary data.</text>
</comment>
<dbReference type="PROSITE" id="PS51061">
    <property type="entry name" value="R3H"/>
    <property type="match status" value="1"/>
</dbReference>
<organism evidence="5 6">
    <name type="scientific">Candidatus Nealsonbacteria bacterium CG11_big_fil_rev_8_21_14_0_20_35_11</name>
    <dbReference type="NCBI Taxonomy" id="1974713"/>
    <lineage>
        <taxon>Bacteria</taxon>
        <taxon>Candidatus Nealsoniibacteriota</taxon>
    </lineage>
</organism>
<evidence type="ECO:0000256" key="2">
    <source>
        <dbReference type="PROSITE-ProRule" id="PRU00118"/>
    </source>
</evidence>
<evidence type="ECO:0000256" key="1">
    <source>
        <dbReference type="ARBA" id="ARBA00022884"/>
    </source>
</evidence>
<dbReference type="InterPro" id="IPR015946">
    <property type="entry name" value="KH_dom-like_a/b"/>
</dbReference>
<evidence type="ECO:0000259" key="4">
    <source>
        <dbReference type="PROSITE" id="PS51061"/>
    </source>
</evidence>
<evidence type="ECO:0000313" key="5">
    <source>
        <dbReference type="EMBL" id="PIR02122.1"/>
    </source>
</evidence>